<sequence>MFQESNLGKFLDEQGITGMSSNQVERVWEERVISDQYQRIVHYYLVDTTPNQLFAVVGIEKSRRHMTYSPTEDYLRVFGSTSTVHAGTRWKSRKNVVEFLSSIATQGGPIFHNSNQPTTPSALKSQGPKPTTAQAQGSGLDNSTALAKGKQIAKGGETTRQRLKKKLANKGPIVSEPAYENIEHLSHDSGLRGCWFRSKVLKQTEKLIKVQYCDLTEVDGPGKLEEWVPRIRVAARDKLGMRCAGRLTVRPWPADSANSSDFRFEVGSAVDTWWCDGWWEGVITGYDTSSNTNFQVYLPGENQLLTVEPKNVRVSKDWIDNKWVDIKPKPIENLQIEK</sequence>
<dbReference type="PANTHER" id="PTHR31917:SF3">
    <property type="entry name" value="BROMO ADJACENT-LIKE DOMAIN PROTEIN"/>
    <property type="match status" value="1"/>
</dbReference>
<dbReference type="Proteomes" id="UP001632038">
    <property type="component" value="Unassembled WGS sequence"/>
</dbReference>
<reference evidence="4" key="1">
    <citation type="journal article" date="2024" name="IScience">
        <title>Strigolactones Initiate the Formation of Haustorium-like Structures in Castilleja.</title>
        <authorList>
            <person name="Buerger M."/>
            <person name="Peterson D."/>
            <person name="Chory J."/>
        </authorList>
    </citation>
    <scope>NUCLEOTIDE SEQUENCE [LARGE SCALE GENOMIC DNA]</scope>
</reference>
<feature type="region of interest" description="Disordered" evidence="1">
    <location>
        <begin position="108"/>
        <end position="142"/>
    </location>
</feature>
<dbReference type="PANTHER" id="PTHR31917">
    <property type="entry name" value="AGENET DOMAIN-CONTAINING PROTEIN-RELATED"/>
    <property type="match status" value="1"/>
</dbReference>
<keyword evidence="4" id="KW-1185">Reference proteome</keyword>
<protein>
    <recommendedName>
        <fullName evidence="2">Agenet domain-containing protein</fullName>
    </recommendedName>
</protein>
<feature type="compositionally biased region" description="Polar residues" evidence="1">
    <location>
        <begin position="112"/>
        <end position="142"/>
    </location>
</feature>
<organism evidence="3 4">
    <name type="scientific">Castilleja foliolosa</name>
    <dbReference type="NCBI Taxonomy" id="1961234"/>
    <lineage>
        <taxon>Eukaryota</taxon>
        <taxon>Viridiplantae</taxon>
        <taxon>Streptophyta</taxon>
        <taxon>Embryophyta</taxon>
        <taxon>Tracheophyta</taxon>
        <taxon>Spermatophyta</taxon>
        <taxon>Magnoliopsida</taxon>
        <taxon>eudicotyledons</taxon>
        <taxon>Gunneridae</taxon>
        <taxon>Pentapetalae</taxon>
        <taxon>asterids</taxon>
        <taxon>lamiids</taxon>
        <taxon>Lamiales</taxon>
        <taxon>Orobanchaceae</taxon>
        <taxon>Pedicularideae</taxon>
        <taxon>Castillejinae</taxon>
        <taxon>Castilleja</taxon>
    </lineage>
</organism>
<comment type="caution">
    <text evidence="3">The sequence shown here is derived from an EMBL/GenBank/DDBJ whole genome shotgun (WGS) entry which is preliminary data.</text>
</comment>
<proteinExistence type="predicted"/>
<dbReference type="InterPro" id="IPR008395">
    <property type="entry name" value="Agenet-like_dom"/>
</dbReference>
<dbReference type="AlphaFoldDB" id="A0ABD3DMK4"/>
<evidence type="ECO:0000313" key="3">
    <source>
        <dbReference type="EMBL" id="KAL3643302.1"/>
    </source>
</evidence>
<dbReference type="InterPro" id="IPR014002">
    <property type="entry name" value="Agenet_dom_plant"/>
</dbReference>
<evidence type="ECO:0000256" key="1">
    <source>
        <dbReference type="SAM" id="MobiDB-lite"/>
    </source>
</evidence>
<dbReference type="SMART" id="SM00743">
    <property type="entry name" value="Agenet"/>
    <property type="match status" value="1"/>
</dbReference>
<accession>A0ABD3DMK4</accession>
<feature type="domain" description="Agenet" evidence="2">
    <location>
        <begin position="262"/>
        <end position="320"/>
    </location>
</feature>
<gene>
    <name evidence="3" type="ORF">CASFOL_014117</name>
</gene>
<name>A0ABD3DMK4_9LAMI</name>
<evidence type="ECO:0000259" key="2">
    <source>
        <dbReference type="SMART" id="SM00743"/>
    </source>
</evidence>
<dbReference type="EMBL" id="JAVIJP010000016">
    <property type="protein sequence ID" value="KAL3643302.1"/>
    <property type="molecule type" value="Genomic_DNA"/>
</dbReference>
<evidence type="ECO:0000313" key="4">
    <source>
        <dbReference type="Proteomes" id="UP001632038"/>
    </source>
</evidence>
<dbReference type="Pfam" id="PF05641">
    <property type="entry name" value="Agenet"/>
    <property type="match status" value="1"/>
</dbReference>